<dbReference type="NCBIfam" id="TIGR00115">
    <property type="entry name" value="tig"/>
    <property type="match status" value="1"/>
</dbReference>
<evidence type="ECO:0000256" key="6">
    <source>
        <dbReference type="ARBA" id="ARBA00023110"/>
    </source>
</evidence>
<evidence type="ECO:0000256" key="11">
    <source>
        <dbReference type="ARBA" id="ARBA00029986"/>
    </source>
</evidence>
<comment type="function">
    <text evidence="10 12">Involved in protein export. Acts as a chaperone by maintaining the newly synthesized protein in an open conformation. Functions as a peptidyl-prolyl cis-trans isomerase.</text>
</comment>
<sequence length="428" mass="48525">MSLQVEKLEHNMAKLTIEVSAEELEKALQGAYNKQKKNISIPGFRKGKVPRQMIEKMYGPEVFYDDAANQLIPEAYGKVYDEEDLEIVSQPKIDIVQIEKGKPFIFTAEVALKPEVTLGEYKGLKVEKISNRVTQKEIEAKLVEEQEKNARTVSVTDRPVQDKDEVVLDFEGFVDGVAFEGGKGENYPLTIGSGAFIPGFEEQLIGANLEEEKEVNVKFPEEYHAKDLAGKEAVFKCTVHEIKVKELPELDDEFASEVSEFETLDAYKADIKAKIKEQKIAEGKRKQEDKAVEEAVANAQMDIPDAMVDTEVRQMANDFAQRLQQQGLTLDQYFQFTGMTAEKMTDELKPQALKRIQTRLVLEAIVKAENIEISDEKIDEEIQKMADAYKMEADKLKEFMGEKEKEQMKLDMAVQEAVTFLVDNAVEE</sequence>
<keyword evidence="18" id="KW-1185">Reference proteome</keyword>
<dbReference type="InterPro" id="IPR036611">
    <property type="entry name" value="Trigger_fac_ribosome-bd_sf"/>
</dbReference>
<dbReference type="EMBL" id="BSCH01000016">
    <property type="protein sequence ID" value="GLG91036.1"/>
    <property type="molecule type" value="Genomic_DNA"/>
</dbReference>
<dbReference type="RefSeq" id="WP_087167477.1">
    <property type="nucleotide sequence ID" value="NZ_BSBO01000024.1"/>
</dbReference>
<evidence type="ECO:0000256" key="5">
    <source>
        <dbReference type="ARBA" id="ARBA00022618"/>
    </source>
</evidence>
<dbReference type="GO" id="GO:0005737">
    <property type="term" value="C:cytoplasm"/>
    <property type="evidence" value="ECO:0007669"/>
    <property type="project" value="UniProtKB-SubCell"/>
</dbReference>
<evidence type="ECO:0000256" key="7">
    <source>
        <dbReference type="ARBA" id="ARBA00023186"/>
    </source>
</evidence>
<dbReference type="Pfam" id="PF05697">
    <property type="entry name" value="Trigger_N"/>
    <property type="match status" value="1"/>
</dbReference>
<comment type="domain">
    <text evidence="12">Consists of 3 domains; the N-terminus binds the ribosome, the middle domain has PPIase activity, while the C-terminus has intrinsic chaperone activity on its own.</text>
</comment>
<dbReference type="Proteomes" id="UP001145145">
    <property type="component" value="Unassembled WGS sequence"/>
</dbReference>
<dbReference type="Pfam" id="PF00254">
    <property type="entry name" value="FKBP_C"/>
    <property type="match status" value="1"/>
</dbReference>
<evidence type="ECO:0000256" key="4">
    <source>
        <dbReference type="ARBA" id="ARBA00016902"/>
    </source>
</evidence>
<evidence type="ECO:0000313" key="16">
    <source>
        <dbReference type="EMBL" id="GLG05146.1"/>
    </source>
</evidence>
<reference evidence="17" key="4">
    <citation type="submission" date="2022-11" db="EMBL/GenBank/DDBJ databases">
        <title>Draft genome sequence of Sellimonas catena strain 18CBH55.</title>
        <authorList>
            <person name="Atsushi H."/>
            <person name="Moriya O."/>
            <person name="Mitsuo S."/>
        </authorList>
    </citation>
    <scope>NUCLEOTIDE SEQUENCE</scope>
    <source>
        <strain evidence="17">18CBH55</strain>
    </source>
</reference>
<keyword evidence="9 12" id="KW-0131">Cell cycle</keyword>
<dbReference type="InterPro" id="IPR005215">
    <property type="entry name" value="Trig_fac"/>
</dbReference>
<dbReference type="GO" id="GO:0003755">
    <property type="term" value="F:peptidyl-prolyl cis-trans isomerase activity"/>
    <property type="evidence" value="ECO:0007669"/>
    <property type="project" value="UniProtKB-UniRule"/>
</dbReference>
<comment type="similarity">
    <text evidence="2 12 14">Belongs to the FKBP-type PPIase family. Tig subfamily.</text>
</comment>
<name>A0A9W6CC40_9FIRM</name>
<keyword evidence="5 12" id="KW-0132">Cell division</keyword>
<dbReference type="GO" id="GO:0051083">
    <property type="term" value="P:'de novo' cotranslational protein folding"/>
    <property type="evidence" value="ECO:0007669"/>
    <property type="project" value="TreeGrafter"/>
</dbReference>
<keyword evidence="8 12" id="KW-0413">Isomerase</keyword>
<dbReference type="PROSITE" id="PS50059">
    <property type="entry name" value="FKBP_PPIASE"/>
    <property type="match status" value="1"/>
</dbReference>
<dbReference type="InterPro" id="IPR037041">
    <property type="entry name" value="Trigger_fac_C_sf"/>
</dbReference>
<dbReference type="PANTHER" id="PTHR30560:SF3">
    <property type="entry name" value="TRIGGER FACTOR-LIKE PROTEIN TIG, CHLOROPLASTIC"/>
    <property type="match status" value="1"/>
</dbReference>
<evidence type="ECO:0000256" key="1">
    <source>
        <dbReference type="ARBA" id="ARBA00000971"/>
    </source>
</evidence>
<evidence type="ECO:0000313" key="17">
    <source>
        <dbReference type="EMBL" id="GLG91036.1"/>
    </source>
</evidence>
<reference evidence="16" key="1">
    <citation type="submission" date="2022-11" db="EMBL/GenBank/DDBJ databases">
        <title>Draft genome sequence of Sellimonas catena strain 12EGH17.</title>
        <authorList>
            <person name="Hisatomi A."/>
            <person name="Ohkuma M."/>
            <person name="Sakamoto M."/>
        </authorList>
    </citation>
    <scope>NUCLEOTIDE SEQUENCE</scope>
    <source>
        <strain evidence="16">12EGH17</strain>
    </source>
</reference>
<dbReference type="FunFam" id="3.10.50.40:FF:000001">
    <property type="entry name" value="Trigger factor"/>
    <property type="match status" value="1"/>
</dbReference>
<proteinExistence type="inferred from homology"/>
<dbReference type="InterPro" id="IPR027304">
    <property type="entry name" value="Trigger_fact/SurA_dom_sf"/>
</dbReference>
<dbReference type="SUPFAM" id="SSF109998">
    <property type="entry name" value="Triger factor/SurA peptide-binding domain-like"/>
    <property type="match status" value="1"/>
</dbReference>
<dbReference type="HAMAP" id="MF_00303">
    <property type="entry name" value="Trigger_factor_Tig"/>
    <property type="match status" value="1"/>
</dbReference>
<dbReference type="PIRSF" id="PIRSF003095">
    <property type="entry name" value="Trigger_factor"/>
    <property type="match status" value="1"/>
</dbReference>
<dbReference type="PANTHER" id="PTHR30560">
    <property type="entry name" value="TRIGGER FACTOR CHAPERONE AND PEPTIDYL-PROLYL CIS/TRANS ISOMERASE"/>
    <property type="match status" value="1"/>
</dbReference>
<dbReference type="Gene3D" id="1.10.3120.10">
    <property type="entry name" value="Trigger factor, C-terminal domain"/>
    <property type="match status" value="1"/>
</dbReference>
<comment type="caution">
    <text evidence="16">The sequence shown here is derived from an EMBL/GenBank/DDBJ whole genome shotgun (WGS) entry which is preliminary data.</text>
</comment>
<keyword evidence="12" id="KW-0963">Cytoplasm</keyword>
<dbReference type="InterPro" id="IPR046357">
    <property type="entry name" value="PPIase_dom_sf"/>
</dbReference>
<dbReference type="GO" id="GO:0044183">
    <property type="term" value="F:protein folding chaperone"/>
    <property type="evidence" value="ECO:0007669"/>
    <property type="project" value="TreeGrafter"/>
</dbReference>
<dbReference type="InterPro" id="IPR001179">
    <property type="entry name" value="PPIase_FKBP_dom"/>
</dbReference>
<evidence type="ECO:0000259" key="15">
    <source>
        <dbReference type="PROSITE" id="PS50059"/>
    </source>
</evidence>
<evidence type="ECO:0000256" key="13">
    <source>
        <dbReference type="PROSITE-ProRule" id="PRU00277"/>
    </source>
</evidence>
<evidence type="ECO:0000256" key="2">
    <source>
        <dbReference type="ARBA" id="ARBA00005464"/>
    </source>
</evidence>
<dbReference type="InterPro" id="IPR008881">
    <property type="entry name" value="Trigger_fac_ribosome-bd_bac"/>
</dbReference>
<accession>A0A9W6CC40</accession>
<keyword evidence="7 12" id="KW-0143">Chaperone</keyword>
<dbReference type="AlphaFoldDB" id="A0A9W6CC40"/>
<dbReference type="GO" id="GO:0015031">
    <property type="term" value="P:protein transport"/>
    <property type="evidence" value="ECO:0007669"/>
    <property type="project" value="UniProtKB-UniRule"/>
</dbReference>
<feature type="domain" description="PPIase FKBP-type" evidence="15">
    <location>
        <begin position="163"/>
        <end position="248"/>
    </location>
</feature>
<dbReference type="Pfam" id="PF05698">
    <property type="entry name" value="Trigger_C"/>
    <property type="match status" value="1"/>
</dbReference>
<gene>
    <name evidence="12 16" type="primary">tig</name>
    <name evidence="16" type="ORF">Selli1_23200</name>
    <name evidence="17" type="ORF">Selli2_24630</name>
</gene>
<evidence type="ECO:0000256" key="8">
    <source>
        <dbReference type="ARBA" id="ARBA00023235"/>
    </source>
</evidence>
<evidence type="ECO:0000256" key="12">
    <source>
        <dbReference type="HAMAP-Rule" id="MF_00303"/>
    </source>
</evidence>
<dbReference type="GO" id="GO:0043335">
    <property type="term" value="P:protein unfolding"/>
    <property type="evidence" value="ECO:0007669"/>
    <property type="project" value="TreeGrafter"/>
</dbReference>
<evidence type="ECO:0000256" key="10">
    <source>
        <dbReference type="ARBA" id="ARBA00024849"/>
    </source>
</evidence>
<dbReference type="GO" id="GO:0051301">
    <property type="term" value="P:cell division"/>
    <property type="evidence" value="ECO:0007669"/>
    <property type="project" value="UniProtKB-KW"/>
</dbReference>
<dbReference type="SUPFAM" id="SSF54534">
    <property type="entry name" value="FKBP-like"/>
    <property type="match status" value="1"/>
</dbReference>
<reference evidence="16" key="2">
    <citation type="submission" date="2022-11" db="EMBL/GenBank/DDBJ databases">
        <title>Draft genome sequence of Sellimonas catena strain 12EGH17.</title>
        <authorList>
            <person name="Atsushi H."/>
            <person name="Moriya O."/>
            <person name="Mitsuo S."/>
        </authorList>
    </citation>
    <scope>NUCLEOTIDE SEQUENCE</scope>
    <source>
        <strain evidence="16">12EGH17</strain>
    </source>
</reference>
<reference evidence="16 18" key="5">
    <citation type="journal article" date="2023" name="Int. J. Syst. Evol. Microbiol.">
        <title>Sellimonas catena sp. nov., isolated from human faeces.</title>
        <authorList>
            <person name="Hisatomi A."/>
            <person name="Ohkuma M."/>
            <person name="Sakamoto M."/>
        </authorList>
    </citation>
    <scope>NUCLEOTIDE SEQUENCE [LARGE SCALE GENOMIC DNA]</scope>
    <source>
        <strain evidence="16 18">12EGH17</strain>
        <strain evidence="17">18CBH55</strain>
    </source>
</reference>
<protein>
    <recommendedName>
        <fullName evidence="4 12">Trigger factor</fullName>
        <shortName evidence="12">TF</shortName>
        <ecNumber evidence="3 12">5.2.1.8</ecNumber>
    </recommendedName>
    <alternativeName>
        <fullName evidence="11 12">PPIase</fullName>
    </alternativeName>
</protein>
<dbReference type="InterPro" id="IPR008880">
    <property type="entry name" value="Trigger_fac_C"/>
</dbReference>
<evidence type="ECO:0000256" key="9">
    <source>
        <dbReference type="ARBA" id="ARBA00023306"/>
    </source>
</evidence>
<dbReference type="EMBL" id="BSBO01000024">
    <property type="protein sequence ID" value="GLG05146.1"/>
    <property type="molecule type" value="Genomic_DNA"/>
</dbReference>
<evidence type="ECO:0000313" key="18">
    <source>
        <dbReference type="Proteomes" id="UP001145145"/>
    </source>
</evidence>
<comment type="catalytic activity">
    <reaction evidence="1 12 13">
        <text>[protein]-peptidylproline (omega=180) = [protein]-peptidylproline (omega=0)</text>
        <dbReference type="Rhea" id="RHEA:16237"/>
        <dbReference type="Rhea" id="RHEA-COMP:10747"/>
        <dbReference type="Rhea" id="RHEA-COMP:10748"/>
        <dbReference type="ChEBI" id="CHEBI:83833"/>
        <dbReference type="ChEBI" id="CHEBI:83834"/>
        <dbReference type="EC" id="5.2.1.8"/>
    </reaction>
</comment>
<keyword evidence="6 12" id="KW-0697">Rotamase</keyword>
<evidence type="ECO:0000256" key="14">
    <source>
        <dbReference type="RuleBase" id="RU003914"/>
    </source>
</evidence>
<dbReference type="Proteomes" id="UP001145094">
    <property type="component" value="Unassembled WGS sequence"/>
</dbReference>
<comment type="subcellular location">
    <subcellularLocation>
        <location evidence="12">Cytoplasm</location>
    </subcellularLocation>
    <text evidence="12">About half TF is bound to the ribosome near the polypeptide exit tunnel while the other half is free in the cytoplasm.</text>
</comment>
<evidence type="ECO:0000256" key="3">
    <source>
        <dbReference type="ARBA" id="ARBA00013194"/>
    </source>
</evidence>
<dbReference type="SUPFAM" id="SSF102735">
    <property type="entry name" value="Trigger factor ribosome-binding domain"/>
    <property type="match status" value="1"/>
</dbReference>
<dbReference type="Gene3D" id="3.10.50.40">
    <property type="match status" value="1"/>
</dbReference>
<dbReference type="GO" id="GO:0043022">
    <property type="term" value="F:ribosome binding"/>
    <property type="evidence" value="ECO:0007669"/>
    <property type="project" value="TreeGrafter"/>
</dbReference>
<reference evidence="17" key="3">
    <citation type="submission" date="2022-11" db="EMBL/GenBank/DDBJ databases">
        <title>Draft genome sequence of Sellimonas catena strain 18CBH55.</title>
        <authorList>
            <person name="Hisatomi A."/>
            <person name="Ohkuma M."/>
            <person name="Sakamoto M."/>
        </authorList>
    </citation>
    <scope>NUCLEOTIDE SEQUENCE</scope>
    <source>
        <strain evidence="17">18CBH55</strain>
    </source>
</reference>
<dbReference type="Gene3D" id="3.30.70.1050">
    <property type="entry name" value="Trigger factor ribosome-binding domain"/>
    <property type="match status" value="1"/>
</dbReference>
<organism evidence="16 18">
    <name type="scientific">Sellimonas catena</name>
    <dbReference type="NCBI Taxonomy" id="2994035"/>
    <lineage>
        <taxon>Bacteria</taxon>
        <taxon>Bacillati</taxon>
        <taxon>Bacillota</taxon>
        <taxon>Clostridia</taxon>
        <taxon>Lachnospirales</taxon>
        <taxon>Lachnospiraceae</taxon>
        <taxon>Sellimonas</taxon>
    </lineage>
</organism>
<dbReference type="EC" id="5.2.1.8" evidence="3 12"/>